<dbReference type="RefSeq" id="XP_001309747.1">
    <property type="nucleotide sequence ID" value="XM_001309746.1"/>
</dbReference>
<dbReference type="InParanoid" id="A2FE45"/>
<name>A2FE45_TRIV3</name>
<dbReference type="Gene3D" id="1.10.287.1490">
    <property type="match status" value="1"/>
</dbReference>
<keyword evidence="3" id="KW-1185">Reference proteome</keyword>
<gene>
    <name evidence="2" type="ORF">TVAG_107040</name>
</gene>
<evidence type="ECO:0000256" key="1">
    <source>
        <dbReference type="SAM" id="Coils"/>
    </source>
</evidence>
<proteinExistence type="predicted"/>
<reference evidence="2" key="1">
    <citation type="submission" date="2006-10" db="EMBL/GenBank/DDBJ databases">
        <authorList>
            <person name="Amadeo P."/>
            <person name="Zhao Q."/>
            <person name="Wortman J."/>
            <person name="Fraser-Liggett C."/>
            <person name="Carlton J."/>
        </authorList>
    </citation>
    <scope>NUCLEOTIDE SEQUENCE</scope>
    <source>
        <strain evidence="2">G3</strain>
    </source>
</reference>
<accession>A2FE45</accession>
<dbReference type="VEuPathDB" id="TrichDB:TVAG_107040"/>
<dbReference type="EMBL" id="DS113742">
    <property type="protein sequence ID" value="EAX96817.1"/>
    <property type="molecule type" value="Genomic_DNA"/>
</dbReference>
<organism evidence="2 3">
    <name type="scientific">Trichomonas vaginalis (strain ATCC PRA-98 / G3)</name>
    <dbReference type="NCBI Taxonomy" id="412133"/>
    <lineage>
        <taxon>Eukaryota</taxon>
        <taxon>Metamonada</taxon>
        <taxon>Parabasalia</taxon>
        <taxon>Trichomonadida</taxon>
        <taxon>Trichomonadidae</taxon>
        <taxon>Trichomonas</taxon>
    </lineage>
</organism>
<dbReference type="KEGG" id="tva:4754593"/>
<reference evidence="2" key="2">
    <citation type="journal article" date="2007" name="Science">
        <title>Draft genome sequence of the sexually transmitted pathogen Trichomonas vaginalis.</title>
        <authorList>
            <person name="Carlton J.M."/>
            <person name="Hirt R.P."/>
            <person name="Silva J.C."/>
            <person name="Delcher A.L."/>
            <person name="Schatz M."/>
            <person name="Zhao Q."/>
            <person name="Wortman J.R."/>
            <person name="Bidwell S.L."/>
            <person name="Alsmark U.C.M."/>
            <person name="Besteiro S."/>
            <person name="Sicheritz-Ponten T."/>
            <person name="Noel C.J."/>
            <person name="Dacks J.B."/>
            <person name="Foster P.G."/>
            <person name="Simillion C."/>
            <person name="Van de Peer Y."/>
            <person name="Miranda-Saavedra D."/>
            <person name="Barton G.J."/>
            <person name="Westrop G.D."/>
            <person name="Mueller S."/>
            <person name="Dessi D."/>
            <person name="Fiori P.L."/>
            <person name="Ren Q."/>
            <person name="Paulsen I."/>
            <person name="Zhang H."/>
            <person name="Bastida-Corcuera F.D."/>
            <person name="Simoes-Barbosa A."/>
            <person name="Brown M.T."/>
            <person name="Hayes R.D."/>
            <person name="Mukherjee M."/>
            <person name="Okumura C.Y."/>
            <person name="Schneider R."/>
            <person name="Smith A.J."/>
            <person name="Vanacova S."/>
            <person name="Villalvazo M."/>
            <person name="Haas B.J."/>
            <person name="Pertea M."/>
            <person name="Feldblyum T.V."/>
            <person name="Utterback T.R."/>
            <person name="Shu C.L."/>
            <person name="Osoegawa K."/>
            <person name="de Jong P.J."/>
            <person name="Hrdy I."/>
            <person name="Horvathova L."/>
            <person name="Zubacova Z."/>
            <person name="Dolezal P."/>
            <person name="Malik S.B."/>
            <person name="Logsdon J.M. Jr."/>
            <person name="Henze K."/>
            <person name="Gupta A."/>
            <person name="Wang C.C."/>
            <person name="Dunne R.L."/>
            <person name="Upcroft J.A."/>
            <person name="Upcroft P."/>
            <person name="White O."/>
            <person name="Salzberg S.L."/>
            <person name="Tang P."/>
            <person name="Chiu C.-H."/>
            <person name="Lee Y.-S."/>
            <person name="Embley T.M."/>
            <person name="Coombs G.H."/>
            <person name="Mottram J.C."/>
            <person name="Tachezy J."/>
            <person name="Fraser-Liggett C.M."/>
            <person name="Johnson P.J."/>
        </authorList>
    </citation>
    <scope>NUCLEOTIDE SEQUENCE [LARGE SCALE GENOMIC DNA]</scope>
    <source>
        <strain evidence="2">G3</strain>
    </source>
</reference>
<dbReference type="STRING" id="5722.A2FE45"/>
<dbReference type="Proteomes" id="UP000001542">
    <property type="component" value="Unassembled WGS sequence"/>
</dbReference>
<dbReference type="AlphaFoldDB" id="A2FE45"/>
<dbReference type="VEuPathDB" id="TrichDB:TVAGG3_0429990"/>
<feature type="coiled-coil region" evidence="1">
    <location>
        <begin position="198"/>
        <end position="430"/>
    </location>
</feature>
<protein>
    <submittedName>
        <fullName evidence="2">Uncharacterized protein</fullName>
    </submittedName>
</protein>
<sequence>MSCRFDSTFSTATFGDLSDDNVEKSSDNKNSVNFREQSRAIEQFLGNNDHKSKDSEAYHLVETLFSLFKTEANMNIELRRVLCKERKKLRSIQIEDTNILNFYKEMCRLSGIDVCSFDDVCEIFITMKQKSISRKNKQSKTIARLQDELAQLKAEYETTHGKLQNAIRQIRNDDNEFDSFALKLKNATVNSEKLANDLKESNSIIKQQQNVILDLKEQLRNYKGYVDESKLEVKDLKDEISNLQRKIDQFSMTDVQKQSENKALVDKLNESGQQLKNEKDRVNELISKCNTLTAEKADITNALHETEGMLNKAVSKIGKLRKKNKRLLQKLQETVDMMQQDYINEMDKNLSEQKVHFEKQIEEFNQANISIEEQNKTLKQTLEKKIDEVKIVNEGISGYKDRISKLRFTVNQYKEENERLRNIMRQQSLQYSKYDEYYQAFDTIQTILNIKGSSPKQIVNSIQALID</sequence>
<dbReference type="SMR" id="A2FE45"/>
<evidence type="ECO:0000313" key="3">
    <source>
        <dbReference type="Proteomes" id="UP000001542"/>
    </source>
</evidence>
<feature type="coiled-coil region" evidence="1">
    <location>
        <begin position="135"/>
        <end position="173"/>
    </location>
</feature>
<keyword evidence="1" id="KW-0175">Coiled coil</keyword>
<evidence type="ECO:0000313" key="2">
    <source>
        <dbReference type="EMBL" id="EAX96817.1"/>
    </source>
</evidence>
<dbReference type="OrthoDB" id="10679044at2759"/>